<sequence length="157" mass="17181">MKKRIAAIAIAGITISTSMALTGKVFADNRWEGNGTEMTLCAAPMRIGQNGYTVSISGNRINLYRNEGFRSYFTYTNRENIVGYGYVTSGNQVRAAQAMLSYCASIGIGQNISTDGILGPATVRQIKAVQRDYGIKADGIIGANTWRALIKYWNHQQ</sequence>
<evidence type="ECO:0000259" key="2">
    <source>
        <dbReference type="Pfam" id="PF01471"/>
    </source>
</evidence>
<dbReference type="SUPFAM" id="SSF47090">
    <property type="entry name" value="PGBD-like"/>
    <property type="match status" value="1"/>
</dbReference>
<dbReference type="AlphaFoldDB" id="A0A0C7L864"/>
<evidence type="ECO:0000313" key="4">
    <source>
        <dbReference type="Proteomes" id="UP000049127"/>
    </source>
</evidence>
<evidence type="ECO:0000313" key="3">
    <source>
        <dbReference type="EMBL" id="CEP41459.1"/>
    </source>
</evidence>
<dbReference type="InterPro" id="IPR036365">
    <property type="entry name" value="PGBD-like_sf"/>
</dbReference>
<dbReference type="EMBL" id="CEKZ01000011">
    <property type="protein sequence ID" value="CEP41459.1"/>
    <property type="molecule type" value="Genomic_DNA"/>
</dbReference>
<organism evidence="3 4">
    <name type="scientific">Paraclostridium sordellii</name>
    <name type="common">Clostridium sordellii</name>
    <dbReference type="NCBI Taxonomy" id="1505"/>
    <lineage>
        <taxon>Bacteria</taxon>
        <taxon>Bacillati</taxon>
        <taxon>Bacillota</taxon>
        <taxon>Clostridia</taxon>
        <taxon>Peptostreptococcales</taxon>
        <taxon>Peptostreptococcaceae</taxon>
        <taxon>Paraclostridium</taxon>
    </lineage>
</organism>
<gene>
    <name evidence="3" type="ORF">R28058_35321</name>
</gene>
<feature type="signal peptide" evidence="1">
    <location>
        <begin position="1"/>
        <end position="27"/>
    </location>
</feature>
<protein>
    <submittedName>
        <fullName evidence="3">Peptidoglycan-binding/hydrolysing protein</fullName>
    </submittedName>
</protein>
<name>A0A0C7L864_PARSO</name>
<dbReference type="InterPro" id="IPR036366">
    <property type="entry name" value="PGBDSf"/>
</dbReference>
<dbReference type="RefSeq" id="WP_055342691.1">
    <property type="nucleotide sequence ID" value="NZ_CEKU01000010.1"/>
</dbReference>
<keyword evidence="1" id="KW-0732">Signal</keyword>
<dbReference type="Pfam" id="PF01471">
    <property type="entry name" value="PG_binding_1"/>
    <property type="match status" value="1"/>
</dbReference>
<proteinExistence type="predicted"/>
<evidence type="ECO:0000256" key="1">
    <source>
        <dbReference type="SAM" id="SignalP"/>
    </source>
</evidence>
<accession>A0A0C7L864</accession>
<feature type="chain" id="PRO_5009760263" evidence="1">
    <location>
        <begin position="28"/>
        <end position="157"/>
    </location>
</feature>
<dbReference type="Gene3D" id="1.10.101.10">
    <property type="entry name" value="PGBD-like superfamily/PGBD"/>
    <property type="match status" value="1"/>
</dbReference>
<feature type="domain" description="Peptidoglycan binding-like" evidence="2">
    <location>
        <begin position="89"/>
        <end position="149"/>
    </location>
</feature>
<dbReference type="Proteomes" id="UP000049127">
    <property type="component" value="Unassembled WGS sequence"/>
</dbReference>
<reference evidence="3 4" key="1">
    <citation type="submission" date="2015-01" db="EMBL/GenBank/DDBJ databases">
        <authorList>
            <person name="Aslett A.Martin."/>
            <person name="De Silva Nishadi"/>
        </authorList>
    </citation>
    <scope>NUCLEOTIDE SEQUENCE [LARGE SCALE GENOMIC DNA]</scope>
    <source>
        <strain evidence="3 4">R28058</strain>
    </source>
</reference>
<dbReference type="InterPro" id="IPR002477">
    <property type="entry name" value="Peptidoglycan-bd-like"/>
</dbReference>